<reference evidence="2 3" key="1">
    <citation type="journal article" date="2015" name="Infect. Genet. Evol.">
        <title>Genomic sequences of six botulinum neurotoxin-producing strains representing three clostridial species illustrate the mobility and diversity of botulinum neurotoxin genes.</title>
        <authorList>
            <person name="Smith T.J."/>
            <person name="Hill K.K."/>
            <person name="Xie G."/>
            <person name="Foley B.T."/>
            <person name="Williamson C.H."/>
            <person name="Foster J.T."/>
            <person name="Johnson S.L."/>
            <person name="Chertkov O."/>
            <person name="Teshima H."/>
            <person name="Gibbons H.S."/>
            <person name="Johnsky L.A."/>
            <person name="Karavis M.A."/>
            <person name="Smith L.A."/>
        </authorList>
    </citation>
    <scope>NUCLEOTIDE SEQUENCE [LARGE SCALE GENOMIC DNA]</scope>
    <source>
        <strain evidence="2 3">CDC 2741</strain>
    </source>
</reference>
<evidence type="ECO:0000313" key="2">
    <source>
        <dbReference type="EMBL" id="KIE46975.1"/>
    </source>
</evidence>
<evidence type="ECO:0000256" key="1">
    <source>
        <dbReference type="SAM" id="Phobius"/>
    </source>
</evidence>
<sequence length="354" mass="40525">MNYKRQSYGRYNNNKYKINNKNNSLTKYSKIGITFLIMILLMILFEKNFLIHNYNHESSFRTSLYFKVINSSISSFGASSNNLVREEDKGISAFNILQIIKDEFGFFNKNKNFNENTVDESKDAFIEDFNIDSFNLKENDVNKKDIKNVSEEDKMKNANKRILIYHTHTCEAYSPGEASKKDPSNNIVAVGDALTAELEKRGFAVIHDKTFHDTVYDDSYYKSRETLKRYLNQYKDFDLIIDMHRDSGPRKESVTGVVNGEPVAKLMFVPATANPRYKNQLIKMNSIVNIASKSFPDLLRGRPIFDTYTTGITYYSQDLSDNAVLIEVGASTNTLSEAKTSMKYLGQVIGEALK</sequence>
<dbReference type="EMBL" id="AYSO01000015">
    <property type="protein sequence ID" value="KIE46975.1"/>
    <property type="molecule type" value="Genomic_DNA"/>
</dbReference>
<keyword evidence="1" id="KW-0812">Transmembrane</keyword>
<dbReference type="Proteomes" id="UP000031366">
    <property type="component" value="Unassembled WGS sequence"/>
</dbReference>
<dbReference type="InterPro" id="IPR010897">
    <property type="entry name" value="Spore_II_P"/>
</dbReference>
<dbReference type="RefSeq" id="WP_052268035.1">
    <property type="nucleotide sequence ID" value="NZ_AYSO01000015.1"/>
</dbReference>
<name>A0A0C1UI27_9CLOT</name>
<proteinExistence type="predicted"/>
<evidence type="ECO:0000313" key="3">
    <source>
        <dbReference type="Proteomes" id="UP000031366"/>
    </source>
</evidence>
<dbReference type="NCBIfam" id="TIGR02867">
    <property type="entry name" value="spore_II_P"/>
    <property type="match status" value="1"/>
</dbReference>
<accession>A0A0C1UI27</accession>
<gene>
    <name evidence="2" type="primary">spoIIP</name>
    <name evidence="2" type="ORF">U732_1234</name>
</gene>
<keyword evidence="1" id="KW-1133">Transmembrane helix</keyword>
<dbReference type="STRING" id="29341.RSJ17_14030"/>
<dbReference type="Pfam" id="PF07454">
    <property type="entry name" value="SpoIIP"/>
    <property type="match status" value="1"/>
</dbReference>
<dbReference type="OrthoDB" id="1633470at2"/>
<keyword evidence="3" id="KW-1185">Reference proteome</keyword>
<comment type="caution">
    <text evidence="2">The sequence shown here is derived from an EMBL/GenBank/DDBJ whole genome shotgun (WGS) entry which is preliminary data.</text>
</comment>
<organism evidence="2 3">
    <name type="scientific">Clostridium argentinense CDC 2741</name>
    <dbReference type="NCBI Taxonomy" id="1418104"/>
    <lineage>
        <taxon>Bacteria</taxon>
        <taxon>Bacillati</taxon>
        <taxon>Bacillota</taxon>
        <taxon>Clostridia</taxon>
        <taxon>Eubacteriales</taxon>
        <taxon>Clostridiaceae</taxon>
        <taxon>Clostridium</taxon>
    </lineage>
</organism>
<keyword evidence="1" id="KW-0472">Membrane</keyword>
<feature type="transmembrane region" description="Helical" evidence="1">
    <location>
        <begin position="28"/>
        <end position="45"/>
    </location>
</feature>
<protein>
    <submittedName>
        <fullName evidence="2">Stage II sporulation P family protein</fullName>
    </submittedName>
</protein>
<dbReference type="AlphaFoldDB" id="A0A0C1UI27"/>